<organism evidence="1 2">
    <name type="scientific">Catenuloplanes indicus</name>
    <dbReference type="NCBI Taxonomy" id="137267"/>
    <lineage>
        <taxon>Bacteria</taxon>
        <taxon>Bacillati</taxon>
        <taxon>Actinomycetota</taxon>
        <taxon>Actinomycetes</taxon>
        <taxon>Micromonosporales</taxon>
        <taxon>Micromonosporaceae</taxon>
        <taxon>Catenuloplanes</taxon>
    </lineage>
</organism>
<dbReference type="AlphaFoldDB" id="A0AAE3VY93"/>
<keyword evidence="2" id="KW-1185">Reference proteome</keyword>
<evidence type="ECO:0000313" key="2">
    <source>
        <dbReference type="Proteomes" id="UP001240236"/>
    </source>
</evidence>
<gene>
    <name evidence="1" type="ORF">J2S42_003102</name>
</gene>
<comment type="caution">
    <text evidence="1">The sequence shown here is derived from an EMBL/GenBank/DDBJ whole genome shotgun (WGS) entry which is preliminary data.</text>
</comment>
<sequence length="99" mass="11103">MRRRAGWSTQSLRGAFRYFAELSGNCLGEGLARRFGELSDEAGLHEAVRIMIEAWVLRKGAFWSDRIKGGYRDCVTRMVSSVGRVEFVAGLGAEQFLLD</sequence>
<name>A0AAE3VY93_9ACTN</name>
<accession>A0AAE3VY93</accession>
<dbReference type="EMBL" id="JAUSUZ010000001">
    <property type="protein sequence ID" value="MDQ0366433.1"/>
    <property type="molecule type" value="Genomic_DNA"/>
</dbReference>
<reference evidence="1 2" key="1">
    <citation type="submission" date="2023-07" db="EMBL/GenBank/DDBJ databases">
        <title>Sequencing the genomes of 1000 actinobacteria strains.</title>
        <authorList>
            <person name="Klenk H.-P."/>
        </authorList>
    </citation>
    <scope>NUCLEOTIDE SEQUENCE [LARGE SCALE GENOMIC DNA]</scope>
    <source>
        <strain evidence="1 2">DSM 44709</strain>
    </source>
</reference>
<evidence type="ECO:0000313" key="1">
    <source>
        <dbReference type="EMBL" id="MDQ0366433.1"/>
    </source>
</evidence>
<proteinExistence type="predicted"/>
<protein>
    <submittedName>
        <fullName evidence="1">Uncharacterized protein</fullName>
    </submittedName>
</protein>
<dbReference type="Proteomes" id="UP001240236">
    <property type="component" value="Unassembled WGS sequence"/>
</dbReference>